<protein>
    <recommendedName>
        <fullName evidence="4">Apple domain-containing protein</fullName>
    </recommendedName>
</protein>
<organism evidence="2 3">
    <name type="scientific">Paragonimus skrjabini miyazakii</name>
    <dbReference type="NCBI Taxonomy" id="59628"/>
    <lineage>
        <taxon>Eukaryota</taxon>
        <taxon>Metazoa</taxon>
        <taxon>Spiralia</taxon>
        <taxon>Lophotrochozoa</taxon>
        <taxon>Platyhelminthes</taxon>
        <taxon>Trematoda</taxon>
        <taxon>Digenea</taxon>
        <taxon>Plagiorchiida</taxon>
        <taxon>Troglotremata</taxon>
        <taxon>Troglotrematidae</taxon>
        <taxon>Paragonimus</taxon>
    </lineage>
</organism>
<evidence type="ECO:0000313" key="3">
    <source>
        <dbReference type="Proteomes" id="UP000822476"/>
    </source>
</evidence>
<dbReference type="OrthoDB" id="10301822at2759"/>
<keyword evidence="1" id="KW-0732">Signal</keyword>
<proteinExistence type="predicted"/>
<evidence type="ECO:0008006" key="4">
    <source>
        <dbReference type="Google" id="ProtNLM"/>
    </source>
</evidence>
<dbReference type="EMBL" id="JTDE01000987">
    <property type="protein sequence ID" value="KAF7259903.1"/>
    <property type="molecule type" value="Genomic_DNA"/>
</dbReference>
<feature type="chain" id="PRO_5035939602" description="Apple domain-containing protein" evidence="1">
    <location>
        <begin position="25"/>
        <end position="129"/>
    </location>
</feature>
<keyword evidence="3" id="KW-1185">Reference proteome</keyword>
<evidence type="ECO:0000313" key="2">
    <source>
        <dbReference type="EMBL" id="KAF7259903.1"/>
    </source>
</evidence>
<dbReference type="Proteomes" id="UP000822476">
    <property type="component" value="Unassembled WGS sequence"/>
</dbReference>
<sequence>MSIFNPYRIRLYFISICLTQYCLTKSCKRCAWCPRVNQGCEMIQWNWNKGRPPMEVQSIPTGGVKKETIFDCQQLCLSTEGCMSMLFGLTHRPINGERARTAKRFGRHTQLEAVDDGRITKPKTNDAVS</sequence>
<accession>A0A8S9Z3E9</accession>
<dbReference type="AlphaFoldDB" id="A0A8S9Z3E9"/>
<feature type="signal peptide" evidence="1">
    <location>
        <begin position="1"/>
        <end position="24"/>
    </location>
</feature>
<gene>
    <name evidence="2" type="ORF">EG68_02944</name>
</gene>
<evidence type="ECO:0000256" key="1">
    <source>
        <dbReference type="SAM" id="SignalP"/>
    </source>
</evidence>
<name>A0A8S9Z3E9_9TREM</name>
<reference evidence="2" key="1">
    <citation type="submission" date="2019-07" db="EMBL/GenBank/DDBJ databases">
        <title>Annotation for the trematode Paragonimus miyazaki's.</title>
        <authorList>
            <person name="Choi Y.-J."/>
        </authorList>
    </citation>
    <scope>NUCLEOTIDE SEQUENCE</scope>
    <source>
        <strain evidence="2">Japan</strain>
    </source>
</reference>
<comment type="caution">
    <text evidence="2">The sequence shown here is derived from an EMBL/GenBank/DDBJ whole genome shotgun (WGS) entry which is preliminary data.</text>
</comment>